<keyword evidence="2" id="KW-1185">Reference proteome</keyword>
<protein>
    <submittedName>
        <fullName evidence="1">Uncharacterized protein</fullName>
    </submittedName>
</protein>
<name>A0A392V385_9FABA</name>
<accession>A0A392V385</accession>
<comment type="caution">
    <text evidence="1">The sequence shown here is derived from an EMBL/GenBank/DDBJ whole genome shotgun (WGS) entry which is preliminary data.</text>
</comment>
<reference evidence="1 2" key="1">
    <citation type="journal article" date="2018" name="Front. Plant Sci.">
        <title>Red Clover (Trifolium pratense) and Zigzag Clover (T. medium) - A Picture of Genomic Similarities and Differences.</title>
        <authorList>
            <person name="Dluhosova J."/>
            <person name="Istvanek J."/>
            <person name="Nedelnik J."/>
            <person name="Repkova J."/>
        </authorList>
    </citation>
    <scope>NUCLEOTIDE SEQUENCE [LARGE SCALE GENOMIC DNA]</scope>
    <source>
        <strain evidence="2">cv. 10/8</strain>
        <tissue evidence="1">Leaf</tissue>
    </source>
</reference>
<evidence type="ECO:0000313" key="2">
    <source>
        <dbReference type="Proteomes" id="UP000265520"/>
    </source>
</evidence>
<organism evidence="1 2">
    <name type="scientific">Trifolium medium</name>
    <dbReference type="NCBI Taxonomy" id="97028"/>
    <lineage>
        <taxon>Eukaryota</taxon>
        <taxon>Viridiplantae</taxon>
        <taxon>Streptophyta</taxon>
        <taxon>Embryophyta</taxon>
        <taxon>Tracheophyta</taxon>
        <taxon>Spermatophyta</taxon>
        <taxon>Magnoliopsida</taxon>
        <taxon>eudicotyledons</taxon>
        <taxon>Gunneridae</taxon>
        <taxon>Pentapetalae</taxon>
        <taxon>rosids</taxon>
        <taxon>fabids</taxon>
        <taxon>Fabales</taxon>
        <taxon>Fabaceae</taxon>
        <taxon>Papilionoideae</taxon>
        <taxon>50 kb inversion clade</taxon>
        <taxon>NPAAA clade</taxon>
        <taxon>Hologalegina</taxon>
        <taxon>IRL clade</taxon>
        <taxon>Trifolieae</taxon>
        <taxon>Trifolium</taxon>
    </lineage>
</organism>
<dbReference type="AlphaFoldDB" id="A0A392V385"/>
<evidence type="ECO:0000313" key="1">
    <source>
        <dbReference type="EMBL" id="MCI82607.1"/>
    </source>
</evidence>
<proteinExistence type="predicted"/>
<dbReference type="EMBL" id="LXQA011047680">
    <property type="protein sequence ID" value="MCI82607.1"/>
    <property type="molecule type" value="Genomic_DNA"/>
</dbReference>
<dbReference type="Proteomes" id="UP000265520">
    <property type="component" value="Unassembled WGS sequence"/>
</dbReference>
<sequence>MRYPLSFRPDVTERLVVRRVYFASRVTLSPSGERFHGLYLLLYAEGLRVV</sequence>